<proteinExistence type="predicted"/>
<comment type="caution">
    <text evidence="2">The sequence shown here is derived from an EMBL/GenBank/DDBJ whole genome shotgun (WGS) entry which is preliminary data.</text>
</comment>
<gene>
    <name evidence="2" type="ORF">ACFOYW_00590</name>
</gene>
<dbReference type="EMBL" id="JBHSCN010000002">
    <property type="protein sequence ID" value="MFC4241852.1"/>
    <property type="molecule type" value="Genomic_DNA"/>
</dbReference>
<organism evidence="2 3">
    <name type="scientific">Gryllotalpicola reticulitermitis</name>
    <dbReference type="NCBI Taxonomy" id="1184153"/>
    <lineage>
        <taxon>Bacteria</taxon>
        <taxon>Bacillati</taxon>
        <taxon>Actinomycetota</taxon>
        <taxon>Actinomycetes</taxon>
        <taxon>Micrococcales</taxon>
        <taxon>Microbacteriaceae</taxon>
        <taxon>Gryllotalpicola</taxon>
    </lineage>
</organism>
<feature type="transmembrane region" description="Helical" evidence="1">
    <location>
        <begin position="104"/>
        <end position="128"/>
    </location>
</feature>
<dbReference type="RefSeq" id="WP_390226606.1">
    <property type="nucleotide sequence ID" value="NZ_JBHSCN010000002.1"/>
</dbReference>
<sequence>MRVKGLSGLTRDTSQLDVTPVELFFDLVYVFAVSQLSAHLLENPNWPGVAQTAILYLAVFTVWSHTSWAITLTDVGRAPVWWMLLITMWLGLLMNTSISRAFSTAGWAFALVFVILQIGRNVWLIVIPLDPVVRAHFRRYLVWVLATAPLWIVGGFLSGRVRLVLWAIAALVDLAGSLAAHPLPGRRFVSRGVAFAGEHLLERTRLFFLIALGETVLTTGTAVVSAGSSPLSLLSGTLALAGSVALWWLYFHRVEGEAQRTLRSSQDPQLLGRYTIYALMVGVWSLILIAVADERVIAHPLGDAGLVTNLMLFGGPILFLAAQGCYVWITTGKLWRTRPVGAIALAAVGALTIFADQLTALTAVTVVLILLAIVDGHAGRASADDTEEAPAATRR</sequence>
<keyword evidence="1" id="KW-0472">Membrane</keyword>
<feature type="transmembrane region" description="Helical" evidence="1">
    <location>
        <begin position="304"/>
        <end position="329"/>
    </location>
</feature>
<dbReference type="InterPro" id="IPR010640">
    <property type="entry name" value="Low_temperature_requirement_A"/>
</dbReference>
<name>A0ABV8Q072_9MICO</name>
<dbReference type="PANTHER" id="PTHR36840:SF1">
    <property type="entry name" value="BLL5714 PROTEIN"/>
    <property type="match status" value="1"/>
</dbReference>
<feature type="transmembrane region" description="Helical" evidence="1">
    <location>
        <begin position="206"/>
        <end position="225"/>
    </location>
</feature>
<feature type="transmembrane region" description="Helical" evidence="1">
    <location>
        <begin position="140"/>
        <end position="157"/>
    </location>
</feature>
<feature type="transmembrane region" description="Helical" evidence="1">
    <location>
        <begin position="271"/>
        <end position="292"/>
    </location>
</feature>
<accession>A0ABV8Q072</accession>
<feature type="transmembrane region" description="Helical" evidence="1">
    <location>
        <begin position="341"/>
        <end position="374"/>
    </location>
</feature>
<keyword evidence="1" id="KW-1133">Transmembrane helix</keyword>
<feature type="transmembrane region" description="Helical" evidence="1">
    <location>
        <begin position="163"/>
        <end position="185"/>
    </location>
</feature>
<evidence type="ECO:0000256" key="1">
    <source>
        <dbReference type="SAM" id="Phobius"/>
    </source>
</evidence>
<keyword evidence="3" id="KW-1185">Reference proteome</keyword>
<keyword evidence="1" id="KW-0812">Transmembrane</keyword>
<evidence type="ECO:0000313" key="3">
    <source>
        <dbReference type="Proteomes" id="UP001595900"/>
    </source>
</evidence>
<protein>
    <submittedName>
        <fullName evidence="2">Low temperature requirement protein A</fullName>
    </submittedName>
</protein>
<feature type="transmembrane region" description="Helical" evidence="1">
    <location>
        <begin position="53"/>
        <end position="73"/>
    </location>
</feature>
<dbReference type="Pfam" id="PF06772">
    <property type="entry name" value="LtrA"/>
    <property type="match status" value="1"/>
</dbReference>
<dbReference type="Proteomes" id="UP001595900">
    <property type="component" value="Unassembled WGS sequence"/>
</dbReference>
<feature type="transmembrane region" description="Helical" evidence="1">
    <location>
        <begin position="80"/>
        <end position="98"/>
    </location>
</feature>
<reference evidence="3" key="1">
    <citation type="journal article" date="2019" name="Int. J. Syst. Evol. Microbiol.">
        <title>The Global Catalogue of Microorganisms (GCM) 10K type strain sequencing project: providing services to taxonomists for standard genome sequencing and annotation.</title>
        <authorList>
            <consortium name="The Broad Institute Genomics Platform"/>
            <consortium name="The Broad Institute Genome Sequencing Center for Infectious Disease"/>
            <person name="Wu L."/>
            <person name="Ma J."/>
        </authorList>
    </citation>
    <scope>NUCLEOTIDE SEQUENCE [LARGE SCALE GENOMIC DNA]</scope>
    <source>
        <strain evidence="3">CGMCC 1.10363</strain>
    </source>
</reference>
<feature type="transmembrane region" description="Helical" evidence="1">
    <location>
        <begin position="231"/>
        <end position="250"/>
    </location>
</feature>
<evidence type="ECO:0000313" key="2">
    <source>
        <dbReference type="EMBL" id="MFC4241852.1"/>
    </source>
</evidence>
<dbReference type="PANTHER" id="PTHR36840">
    <property type="entry name" value="BLL5714 PROTEIN"/>
    <property type="match status" value="1"/>
</dbReference>